<dbReference type="AlphaFoldDB" id="A0A2K3LF22"/>
<organism evidence="3 4">
    <name type="scientific">Trifolium pratense</name>
    <name type="common">Red clover</name>
    <dbReference type="NCBI Taxonomy" id="57577"/>
    <lineage>
        <taxon>Eukaryota</taxon>
        <taxon>Viridiplantae</taxon>
        <taxon>Streptophyta</taxon>
        <taxon>Embryophyta</taxon>
        <taxon>Tracheophyta</taxon>
        <taxon>Spermatophyta</taxon>
        <taxon>Magnoliopsida</taxon>
        <taxon>eudicotyledons</taxon>
        <taxon>Gunneridae</taxon>
        <taxon>Pentapetalae</taxon>
        <taxon>rosids</taxon>
        <taxon>fabids</taxon>
        <taxon>Fabales</taxon>
        <taxon>Fabaceae</taxon>
        <taxon>Papilionoideae</taxon>
        <taxon>50 kb inversion clade</taxon>
        <taxon>NPAAA clade</taxon>
        <taxon>Hologalegina</taxon>
        <taxon>IRL clade</taxon>
        <taxon>Trifolieae</taxon>
        <taxon>Trifolium</taxon>
    </lineage>
</organism>
<reference evidence="3 4" key="2">
    <citation type="journal article" date="2017" name="Front. Plant Sci.">
        <title>Gene Classification and Mining of Molecular Markers Useful in Red Clover (Trifolium pratense) Breeding.</title>
        <authorList>
            <person name="Istvanek J."/>
            <person name="Dluhosova J."/>
            <person name="Dluhos P."/>
            <person name="Patkova L."/>
            <person name="Nedelnik J."/>
            <person name="Repkova J."/>
        </authorList>
    </citation>
    <scope>NUCLEOTIDE SEQUENCE [LARGE SCALE GENOMIC DNA]</scope>
    <source>
        <strain evidence="4">cv. Tatra</strain>
        <tissue evidence="3">Young leaves</tissue>
    </source>
</reference>
<dbReference type="EMBL" id="ASHM01031853">
    <property type="protein sequence ID" value="PNX77135.1"/>
    <property type="molecule type" value="Genomic_DNA"/>
</dbReference>
<evidence type="ECO:0000313" key="3">
    <source>
        <dbReference type="EMBL" id="PNX77135.1"/>
    </source>
</evidence>
<dbReference type="GO" id="GO:0016020">
    <property type="term" value="C:membrane"/>
    <property type="evidence" value="ECO:0007669"/>
    <property type="project" value="TreeGrafter"/>
</dbReference>
<dbReference type="PANTHER" id="PTHR48020:SF32">
    <property type="entry name" value="INOSITOL TRANSPORTER 4"/>
    <property type="match status" value="1"/>
</dbReference>
<accession>A0A2K3LF22</accession>
<reference evidence="3 4" key="1">
    <citation type="journal article" date="2014" name="Am. J. Bot.">
        <title>Genome assembly and annotation for red clover (Trifolium pratense; Fabaceae).</title>
        <authorList>
            <person name="Istvanek J."/>
            <person name="Jaros M."/>
            <person name="Krenek A."/>
            <person name="Repkova J."/>
        </authorList>
    </citation>
    <scope>NUCLEOTIDE SEQUENCE [LARGE SCALE GENOMIC DNA]</scope>
    <source>
        <strain evidence="4">cv. Tatra</strain>
        <tissue evidence="3">Young leaves</tissue>
    </source>
</reference>
<evidence type="ECO:0000256" key="2">
    <source>
        <dbReference type="SAM" id="Phobius"/>
    </source>
</evidence>
<keyword evidence="1" id="KW-0813">Transport</keyword>
<dbReference type="ExpressionAtlas" id="A0A2K3LF22">
    <property type="expression patterns" value="baseline"/>
</dbReference>
<dbReference type="PANTHER" id="PTHR48020">
    <property type="entry name" value="PROTON MYO-INOSITOL COTRANSPORTER"/>
    <property type="match status" value="1"/>
</dbReference>
<feature type="transmembrane region" description="Helical" evidence="2">
    <location>
        <begin position="29"/>
        <end position="54"/>
    </location>
</feature>
<dbReference type="GO" id="GO:0005366">
    <property type="term" value="F:myo-inositol:proton symporter activity"/>
    <property type="evidence" value="ECO:0007669"/>
    <property type="project" value="TreeGrafter"/>
</dbReference>
<dbReference type="Gene3D" id="1.20.1250.20">
    <property type="entry name" value="MFS general substrate transporter like domains"/>
    <property type="match status" value="1"/>
</dbReference>
<evidence type="ECO:0000313" key="4">
    <source>
        <dbReference type="Proteomes" id="UP000236291"/>
    </source>
</evidence>
<keyword evidence="2" id="KW-0812">Transmembrane</keyword>
<name>A0A2K3LF22_TRIPR</name>
<proteinExistence type="predicted"/>
<keyword evidence="2" id="KW-0472">Membrane</keyword>
<dbReference type="Proteomes" id="UP000236291">
    <property type="component" value="Unassembled WGS sequence"/>
</dbReference>
<dbReference type="InterPro" id="IPR050814">
    <property type="entry name" value="Myo-inositol_Transporter"/>
</dbReference>
<keyword evidence="2" id="KW-1133">Transmembrane helix</keyword>
<dbReference type="InterPro" id="IPR036259">
    <property type="entry name" value="MFS_trans_sf"/>
</dbReference>
<evidence type="ECO:0000256" key="1">
    <source>
        <dbReference type="ARBA" id="ARBA00022448"/>
    </source>
</evidence>
<protein>
    <submittedName>
        <fullName evidence="3">Putative inositol transporter 2-like protein</fullName>
    </submittedName>
</protein>
<sequence length="69" mass="7635">MEGGVPEADVSAFRECLSLSWKNPYVLRLAFSAGIGGFLFGYDTGVISGALLYIRDDFKAVDRQTWLQD</sequence>
<comment type="caution">
    <text evidence="3">The sequence shown here is derived from an EMBL/GenBank/DDBJ whole genome shotgun (WGS) entry which is preliminary data.</text>
</comment>
<gene>
    <name evidence="3" type="ORF">L195_g033097</name>
</gene>